<accession>A0A0S3SY97</accession>
<sequence>MINRKGFREAGCCREGEKEKKMNHRRLKALKKTEKEKKISVKASRRTEVYYPVKSLTPDPLFHFFLFFPLTLSSHSHLPSRSFLVSLSSHSHLPSALSHSHPLPSRTLALCPLALSPSALSPSALSLQAAVQPLPQAAFIPCRKPPFNYAIGCCRSTVLERGISSSQAFHRHGKPSTLTESSLVSTAEEGFKGGDGGNGWRFASSGEAVVVVGVEEDEAFAEACRTEAGEGFVGVAGQEVEGRRACGG</sequence>
<proteinExistence type="predicted"/>
<name>A0A0S3SY97_PHAAN</name>
<reference evidence="1 2" key="1">
    <citation type="journal article" date="2015" name="Sci. Rep.">
        <title>The power of single molecule real-time sequencing technology in the de novo assembly of a eukaryotic genome.</title>
        <authorList>
            <person name="Sakai H."/>
            <person name="Naito K."/>
            <person name="Ogiso-Tanaka E."/>
            <person name="Takahashi Y."/>
            <person name="Iseki K."/>
            <person name="Muto C."/>
            <person name="Satou K."/>
            <person name="Teruya K."/>
            <person name="Shiroma A."/>
            <person name="Shimoji M."/>
            <person name="Hirano T."/>
            <person name="Itoh T."/>
            <person name="Kaga A."/>
            <person name="Tomooka N."/>
        </authorList>
    </citation>
    <scope>NUCLEOTIDE SEQUENCE [LARGE SCALE GENOMIC DNA]</scope>
    <source>
        <strain evidence="2">cv. Shumari</strain>
    </source>
</reference>
<keyword evidence="2" id="KW-1185">Reference proteome</keyword>
<organism evidence="1 2">
    <name type="scientific">Vigna angularis var. angularis</name>
    <dbReference type="NCBI Taxonomy" id="157739"/>
    <lineage>
        <taxon>Eukaryota</taxon>
        <taxon>Viridiplantae</taxon>
        <taxon>Streptophyta</taxon>
        <taxon>Embryophyta</taxon>
        <taxon>Tracheophyta</taxon>
        <taxon>Spermatophyta</taxon>
        <taxon>Magnoliopsida</taxon>
        <taxon>eudicotyledons</taxon>
        <taxon>Gunneridae</taxon>
        <taxon>Pentapetalae</taxon>
        <taxon>rosids</taxon>
        <taxon>fabids</taxon>
        <taxon>Fabales</taxon>
        <taxon>Fabaceae</taxon>
        <taxon>Papilionoideae</taxon>
        <taxon>50 kb inversion clade</taxon>
        <taxon>NPAAA clade</taxon>
        <taxon>indigoferoid/millettioid clade</taxon>
        <taxon>Phaseoleae</taxon>
        <taxon>Vigna</taxon>
    </lineage>
</organism>
<dbReference type="EMBL" id="AP015042">
    <property type="protein sequence ID" value="BAT97628.1"/>
    <property type="molecule type" value="Genomic_DNA"/>
</dbReference>
<dbReference type="Proteomes" id="UP000291084">
    <property type="component" value="Chromosome 9"/>
</dbReference>
<protein>
    <submittedName>
        <fullName evidence="1">Uncharacterized protein</fullName>
    </submittedName>
</protein>
<gene>
    <name evidence="1" type="primary">Vigan.09G113400</name>
    <name evidence="1" type="ORF">VIGAN_09113400</name>
</gene>
<evidence type="ECO:0000313" key="2">
    <source>
        <dbReference type="Proteomes" id="UP000291084"/>
    </source>
</evidence>
<evidence type="ECO:0000313" key="1">
    <source>
        <dbReference type="EMBL" id="BAT97628.1"/>
    </source>
</evidence>
<dbReference type="AlphaFoldDB" id="A0A0S3SY97"/>